<feature type="region of interest" description="Disordered" evidence="16">
    <location>
        <begin position="667"/>
        <end position="686"/>
    </location>
</feature>
<evidence type="ECO:0000256" key="13">
    <source>
        <dbReference type="ARBA" id="ARBA00023303"/>
    </source>
</evidence>
<comment type="catalytic activity">
    <reaction evidence="14">
        <text>Ca(2+)(in) = Ca(2+)(out)</text>
        <dbReference type="Rhea" id="RHEA:29671"/>
        <dbReference type="ChEBI" id="CHEBI:29108"/>
    </reaction>
</comment>
<keyword evidence="8" id="KW-0106">Calcium</keyword>
<keyword evidence="11" id="KW-0406">Ion transport</keyword>
<gene>
    <name evidence="19" type="primary">LOC107595959</name>
</gene>
<evidence type="ECO:0000256" key="10">
    <source>
        <dbReference type="ARBA" id="ARBA00023043"/>
    </source>
</evidence>
<keyword evidence="9 17" id="KW-1133">Transmembrane helix</keyword>
<dbReference type="InterPro" id="IPR005821">
    <property type="entry name" value="Ion_trans_dom"/>
</dbReference>
<dbReference type="PANTHER" id="PTHR10582">
    <property type="entry name" value="TRANSIENT RECEPTOR POTENTIAL ION CHANNEL PROTEIN"/>
    <property type="match status" value="1"/>
</dbReference>
<comment type="subcellular location">
    <subcellularLocation>
        <location evidence="1">Cell membrane</location>
        <topology evidence="1">Multi-pass membrane protein</topology>
    </subcellularLocation>
</comment>
<dbReference type="GO" id="GO:0005886">
    <property type="term" value="C:plasma membrane"/>
    <property type="evidence" value="ECO:0007669"/>
    <property type="project" value="UniProtKB-SubCell"/>
</dbReference>
<keyword evidence="10 15" id="KW-0040">ANK repeat</keyword>
<evidence type="ECO:0000256" key="12">
    <source>
        <dbReference type="ARBA" id="ARBA00023136"/>
    </source>
</evidence>
<evidence type="ECO:0000256" key="9">
    <source>
        <dbReference type="ARBA" id="ARBA00022989"/>
    </source>
</evidence>
<evidence type="ECO:0000256" key="8">
    <source>
        <dbReference type="ARBA" id="ARBA00022837"/>
    </source>
</evidence>
<protein>
    <submittedName>
        <fullName evidence="19">Transient receptor potential cation channel subfamily V member 4-like</fullName>
    </submittedName>
</protein>
<feature type="compositionally biased region" description="Polar residues" evidence="16">
    <location>
        <begin position="1"/>
        <end position="12"/>
    </location>
</feature>
<evidence type="ECO:0000256" key="17">
    <source>
        <dbReference type="SAM" id="Phobius"/>
    </source>
</evidence>
<dbReference type="FunFam" id="1.25.40.20:FF:000431">
    <property type="entry name" value="Transient receptor potential cation channel subfamily V member 4"/>
    <property type="match status" value="1"/>
</dbReference>
<keyword evidence="7" id="KW-0677">Repeat</keyword>
<dbReference type="Pfam" id="PF00023">
    <property type="entry name" value="Ank"/>
    <property type="match status" value="1"/>
</dbReference>
<dbReference type="GO" id="GO:0005262">
    <property type="term" value="F:calcium channel activity"/>
    <property type="evidence" value="ECO:0007669"/>
    <property type="project" value="UniProtKB-KW"/>
</dbReference>
<keyword evidence="12 17" id="KW-0472">Membrane</keyword>
<dbReference type="PRINTS" id="PR01768">
    <property type="entry name" value="TRPVRECEPTOR"/>
</dbReference>
<keyword evidence="6 17" id="KW-0812">Transmembrane</keyword>
<keyword evidence="3" id="KW-1003">Cell membrane</keyword>
<name>A0A672T4C9_SINGR</name>
<dbReference type="SMART" id="SM00248">
    <property type="entry name" value="ANK"/>
    <property type="match status" value="3"/>
</dbReference>
<evidence type="ECO:0000313" key="20">
    <source>
        <dbReference type="Proteomes" id="UP000472262"/>
    </source>
</evidence>
<reference evidence="19" key="2">
    <citation type="submission" date="2025-09" db="UniProtKB">
        <authorList>
            <consortium name="Ensembl"/>
        </authorList>
    </citation>
    <scope>IDENTIFICATION</scope>
</reference>
<dbReference type="SUPFAM" id="SSF48403">
    <property type="entry name" value="Ankyrin repeat"/>
    <property type="match status" value="1"/>
</dbReference>
<dbReference type="AlphaFoldDB" id="A0A672T4C9"/>
<dbReference type="GO" id="GO:0098703">
    <property type="term" value="P:calcium ion import across plasma membrane"/>
    <property type="evidence" value="ECO:0007669"/>
    <property type="project" value="TreeGrafter"/>
</dbReference>
<evidence type="ECO:0000256" key="11">
    <source>
        <dbReference type="ARBA" id="ARBA00023065"/>
    </source>
</evidence>
<dbReference type="PROSITE" id="PS50088">
    <property type="entry name" value="ANK_REPEAT"/>
    <property type="match status" value="1"/>
</dbReference>
<dbReference type="InterPro" id="IPR002110">
    <property type="entry name" value="Ankyrin_rpt"/>
</dbReference>
<dbReference type="GO" id="GO:0005929">
    <property type="term" value="C:cilium"/>
    <property type="evidence" value="ECO:0007669"/>
    <property type="project" value="TreeGrafter"/>
</dbReference>
<evidence type="ECO:0000256" key="16">
    <source>
        <dbReference type="SAM" id="MobiDB-lite"/>
    </source>
</evidence>
<dbReference type="InterPro" id="IPR024862">
    <property type="entry name" value="TRPV"/>
</dbReference>
<feature type="transmembrane region" description="Helical" evidence="17">
    <location>
        <begin position="349"/>
        <end position="374"/>
    </location>
</feature>
<sequence>MTESNSVSSPSGTAAEDPSEGKDLSADGDPNFPLSSLAELLDNDDGSQPPQDSARPGQQNDNKQNSRIRFPGAFKKGVPNPMDLLESTMSEYPVAPGPKKAPMDSLFDYGTCREVNNQKKRQTALHIAIERRCKQYVELLVEKGADVHAQARGRFFQPREEGGYFYFGELPLSLAACTNQPDMVHYLTENSHKAADLRRQDLRGNTVLHALVHIADNTRDNTRFVTKMYDLLLIKCVKLYPDCNLENVLNNDGMSPLMMAAKLGKIGVFQHIIRREIKDEEARHLSRKFKDWAYGPVYSNLYDLSSLDTCGEEVSVLEILVYNSKIENRHEMLAVEPINELLRAKWQKFAAVTFYISVFSYLVTMIIFTLVAYYRPSVGTPPYAYNTTEDKVRLAGEIITVASGVFFFVTNVIHYLLTNPLCFHSFIYSVLVLVSAALYLSGIEAYVSVMVFALVLGWMNTLYFTRGLKLTGTYSIMIQKILIKDLFRFLLVYVLFMIGYASALVSLLTICPDKKTCNDSCPKYPECRDTNTFSEFLLDLFKLTIGIGELDDMLKGAQDPVVFLILLVTYIILTFVLLLNMLIALMGETVGQVSKESKQIWKLQWATTILDIERSFPVCLRKSFRVGEMVTVGKGLDGTPDKRWCFRVDEVKWSHWNQNLGIINEDPGQKDHYEQTQGGRGLRRGW</sequence>
<dbReference type="PRINTS" id="PR01769">
    <property type="entry name" value="VRL2RECEPTOR"/>
</dbReference>
<feature type="repeat" description="ANK" evidence="15">
    <location>
        <begin position="120"/>
        <end position="152"/>
    </location>
</feature>
<evidence type="ECO:0000256" key="4">
    <source>
        <dbReference type="ARBA" id="ARBA00022568"/>
    </source>
</evidence>
<feature type="transmembrane region" description="Helical" evidence="17">
    <location>
        <begin position="394"/>
        <end position="414"/>
    </location>
</feature>
<dbReference type="InterPro" id="IPR036770">
    <property type="entry name" value="Ankyrin_rpt-contain_sf"/>
</dbReference>
<keyword evidence="13" id="KW-0407">Ion channel</keyword>
<dbReference type="FunFam" id="1.10.287.70:FF:000074">
    <property type="entry name" value="Transient receptor potential cation channel subfamily V member 1"/>
    <property type="match status" value="1"/>
</dbReference>
<evidence type="ECO:0000256" key="6">
    <source>
        <dbReference type="ARBA" id="ARBA00022692"/>
    </source>
</evidence>
<evidence type="ECO:0000256" key="3">
    <source>
        <dbReference type="ARBA" id="ARBA00022475"/>
    </source>
</evidence>
<evidence type="ECO:0000256" key="7">
    <source>
        <dbReference type="ARBA" id="ARBA00022737"/>
    </source>
</evidence>
<feature type="transmembrane region" description="Helical" evidence="17">
    <location>
        <begin position="421"/>
        <end position="440"/>
    </location>
</feature>
<dbReference type="Ensembl" id="ENSSGRT00000115929.1">
    <property type="protein sequence ID" value="ENSSGRP00000109113.1"/>
    <property type="gene ID" value="ENSSGRG00000053582.1"/>
</dbReference>
<evidence type="ECO:0000313" key="19">
    <source>
        <dbReference type="Ensembl" id="ENSSGRP00000109113.1"/>
    </source>
</evidence>
<keyword evidence="5" id="KW-0107">Calcium channel</keyword>
<evidence type="ECO:0000259" key="18">
    <source>
        <dbReference type="Pfam" id="PF00520"/>
    </source>
</evidence>
<keyword evidence="4" id="KW-0109">Calcium transport</keyword>
<reference evidence="19" key="1">
    <citation type="submission" date="2025-08" db="UniProtKB">
        <authorList>
            <consortium name="Ensembl"/>
        </authorList>
    </citation>
    <scope>IDENTIFICATION</scope>
</reference>
<proteinExistence type="predicted"/>
<feature type="transmembrane region" description="Helical" evidence="17">
    <location>
        <begin position="561"/>
        <end position="585"/>
    </location>
</feature>
<evidence type="ECO:0000256" key="2">
    <source>
        <dbReference type="ARBA" id="ARBA00022448"/>
    </source>
</evidence>
<dbReference type="PROSITE" id="PS50297">
    <property type="entry name" value="ANK_REP_REGION"/>
    <property type="match status" value="1"/>
</dbReference>
<evidence type="ECO:0000256" key="1">
    <source>
        <dbReference type="ARBA" id="ARBA00004651"/>
    </source>
</evidence>
<dbReference type="InterPro" id="IPR008348">
    <property type="entry name" value="TrpV4"/>
</dbReference>
<evidence type="ECO:0000256" key="5">
    <source>
        <dbReference type="ARBA" id="ARBA00022673"/>
    </source>
</evidence>
<dbReference type="Gene3D" id="1.25.40.20">
    <property type="entry name" value="Ankyrin repeat-containing domain"/>
    <property type="match status" value="1"/>
</dbReference>
<accession>A0A672T4C9</accession>
<evidence type="ECO:0000256" key="14">
    <source>
        <dbReference type="ARBA" id="ARBA00036634"/>
    </source>
</evidence>
<feature type="region of interest" description="Disordered" evidence="16">
    <location>
        <begin position="1"/>
        <end position="79"/>
    </location>
</feature>
<dbReference type="Pfam" id="PF00520">
    <property type="entry name" value="Ion_trans"/>
    <property type="match status" value="1"/>
</dbReference>
<feature type="transmembrane region" description="Helical" evidence="17">
    <location>
        <begin position="446"/>
        <end position="465"/>
    </location>
</feature>
<keyword evidence="20" id="KW-1185">Reference proteome</keyword>
<dbReference type="Proteomes" id="UP000472262">
    <property type="component" value="Unassembled WGS sequence"/>
</dbReference>
<feature type="compositionally biased region" description="Polar residues" evidence="16">
    <location>
        <begin position="46"/>
        <end position="67"/>
    </location>
</feature>
<dbReference type="GO" id="GO:0007231">
    <property type="term" value="P:osmosensory signaling pathway"/>
    <property type="evidence" value="ECO:0007669"/>
    <property type="project" value="TreeGrafter"/>
</dbReference>
<dbReference type="PANTHER" id="PTHR10582:SF4">
    <property type="entry name" value="TRANSIENT RECEPTOR POTENTIAL CATION CHANNEL SUBFAMILY V MEMBER 4"/>
    <property type="match status" value="1"/>
</dbReference>
<keyword evidence="2" id="KW-0813">Transport</keyword>
<feature type="transmembrane region" description="Helical" evidence="17">
    <location>
        <begin position="486"/>
        <end position="510"/>
    </location>
</feature>
<dbReference type="Gene3D" id="1.10.287.70">
    <property type="match status" value="1"/>
</dbReference>
<dbReference type="InterPro" id="IPR008347">
    <property type="entry name" value="TrpV1-4"/>
</dbReference>
<organism evidence="19 20">
    <name type="scientific">Sinocyclocheilus grahami</name>
    <name type="common">Dianchi golden-line fish</name>
    <name type="synonym">Barbus grahami</name>
    <dbReference type="NCBI Taxonomy" id="75366"/>
    <lineage>
        <taxon>Eukaryota</taxon>
        <taxon>Metazoa</taxon>
        <taxon>Chordata</taxon>
        <taxon>Craniata</taxon>
        <taxon>Vertebrata</taxon>
        <taxon>Euteleostomi</taxon>
        <taxon>Actinopterygii</taxon>
        <taxon>Neopterygii</taxon>
        <taxon>Teleostei</taxon>
        <taxon>Ostariophysi</taxon>
        <taxon>Cypriniformes</taxon>
        <taxon>Cyprinidae</taxon>
        <taxon>Cyprininae</taxon>
        <taxon>Sinocyclocheilus</taxon>
    </lineage>
</organism>
<feature type="domain" description="Ion transport" evidence="18">
    <location>
        <begin position="357"/>
        <end position="597"/>
    </location>
</feature>
<evidence type="ECO:0000256" key="15">
    <source>
        <dbReference type="PROSITE-ProRule" id="PRU00023"/>
    </source>
</evidence>
<dbReference type="GO" id="GO:0007015">
    <property type="term" value="P:actin filament organization"/>
    <property type="evidence" value="ECO:0007669"/>
    <property type="project" value="TreeGrafter"/>
</dbReference>